<reference evidence="2 3" key="1">
    <citation type="submission" date="2019-06" db="EMBL/GenBank/DDBJ databases">
        <authorList>
            <person name="Broberg M."/>
        </authorList>
    </citation>
    <scope>NUCLEOTIDE SEQUENCE [LARGE SCALE GENOMIC DNA]</scope>
</reference>
<gene>
    <name evidence="2" type="ORF">CLO192961_LOCUS326756</name>
</gene>
<evidence type="ECO:0008006" key="4">
    <source>
        <dbReference type="Google" id="ProtNLM"/>
    </source>
</evidence>
<dbReference type="EMBL" id="CABFNS010000850">
    <property type="protein sequence ID" value="VUC32355.1"/>
    <property type="molecule type" value="Genomic_DNA"/>
</dbReference>
<proteinExistence type="predicted"/>
<protein>
    <recommendedName>
        <fullName evidence="4">Inhibitor of growth protein N-terminal histone-binding domain-containing protein</fullName>
    </recommendedName>
</protein>
<evidence type="ECO:0000313" key="3">
    <source>
        <dbReference type="Proteomes" id="UP000766486"/>
    </source>
</evidence>
<feature type="coiled-coil region" evidence="1">
    <location>
        <begin position="15"/>
        <end position="49"/>
    </location>
</feature>
<feature type="coiled-coil region" evidence="1">
    <location>
        <begin position="76"/>
        <end position="134"/>
    </location>
</feature>
<organism evidence="2 3">
    <name type="scientific">Bionectria ochroleuca</name>
    <name type="common">Gliocladium roseum</name>
    <dbReference type="NCBI Taxonomy" id="29856"/>
    <lineage>
        <taxon>Eukaryota</taxon>
        <taxon>Fungi</taxon>
        <taxon>Dikarya</taxon>
        <taxon>Ascomycota</taxon>
        <taxon>Pezizomycotina</taxon>
        <taxon>Sordariomycetes</taxon>
        <taxon>Hypocreomycetidae</taxon>
        <taxon>Hypocreales</taxon>
        <taxon>Bionectriaceae</taxon>
        <taxon>Clonostachys</taxon>
    </lineage>
</organism>
<keyword evidence="1" id="KW-0175">Coiled coil</keyword>
<keyword evidence="3" id="KW-1185">Reference proteome</keyword>
<accession>A0ABY6UME5</accession>
<dbReference type="Proteomes" id="UP000766486">
    <property type="component" value="Unassembled WGS sequence"/>
</dbReference>
<comment type="caution">
    <text evidence="2">The sequence shown here is derived from an EMBL/GenBank/DDBJ whole genome shotgun (WGS) entry which is preliminary data.</text>
</comment>
<sequence length="171" mass="19528">MEGFTMSHDEAMDVIKTCLEDLRALKAEIEKLVAEKKGYQNDITDALAALSAVERSFPNLGEDRDSKTARGIMSGANVLISERDRYAEDIEKINDKIGEKKKEVKIAMLGDWAAELSAEEQEQYEDEVWRLNEEIVKIADDGLRLRVDPYNPDYVFRDEETNTSDNENYTI</sequence>
<evidence type="ECO:0000256" key="1">
    <source>
        <dbReference type="SAM" id="Coils"/>
    </source>
</evidence>
<name>A0ABY6UME5_BIOOC</name>
<evidence type="ECO:0000313" key="2">
    <source>
        <dbReference type="EMBL" id="VUC32355.1"/>
    </source>
</evidence>